<evidence type="ECO:0000256" key="1">
    <source>
        <dbReference type="ARBA" id="ARBA00023015"/>
    </source>
</evidence>
<keyword evidence="3" id="KW-0804">Transcription</keyword>
<name>A0ABU2MZY6_9ACTN</name>
<evidence type="ECO:0000313" key="7">
    <source>
        <dbReference type="EMBL" id="MDT0346388.1"/>
    </source>
</evidence>
<dbReference type="EMBL" id="JAVREL010000020">
    <property type="protein sequence ID" value="MDT0346388.1"/>
    <property type="molecule type" value="Genomic_DNA"/>
</dbReference>
<dbReference type="Pfam" id="PF00440">
    <property type="entry name" value="TetR_N"/>
    <property type="match status" value="1"/>
</dbReference>
<evidence type="ECO:0000259" key="6">
    <source>
        <dbReference type="PROSITE" id="PS50977"/>
    </source>
</evidence>
<dbReference type="RefSeq" id="WP_311707514.1">
    <property type="nucleotide sequence ID" value="NZ_JAVREL010000020.1"/>
</dbReference>
<evidence type="ECO:0000256" key="5">
    <source>
        <dbReference type="SAM" id="MobiDB-lite"/>
    </source>
</evidence>
<feature type="DNA-binding region" description="H-T-H motif" evidence="4">
    <location>
        <begin position="41"/>
        <end position="60"/>
    </location>
</feature>
<dbReference type="PROSITE" id="PS50977">
    <property type="entry name" value="HTH_TETR_2"/>
    <property type="match status" value="1"/>
</dbReference>
<dbReference type="InterPro" id="IPR009057">
    <property type="entry name" value="Homeodomain-like_sf"/>
</dbReference>
<feature type="region of interest" description="Disordered" evidence="5">
    <location>
        <begin position="202"/>
        <end position="226"/>
    </location>
</feature>
<feature type="domain" description="HTH tetR-type" evidence="6">
    <location>
        <begin position="19"/>
        <end position="78"/>
    </location>
</feature>
<dbReference type="InterPro" id="IPR036271">
    <property type="entry name" value="Tet_transcr_reg_TetR-rel_C_sf"/>
</dbReference>
<evidence type="ECO:0000256" key="2">
    <source>
        <dbReference type="ARBA" id="ARBA00023125"/>
    </source>
</evidence>
<evidence type="ECO:0000313" key="8">
    <source>
        <dbReference type="Proteomes" id="UP001183246"/>
    </source>
</evidence>
<gene>
    <name evidence="7" type="ORF">RM590_27940</name>
</gene>
<sequence>MVVAGNAPAPEGRERADSRRKRLRLVDAARTAVAQHGLDVAAADIAARAEVGIGTLYRRFGSKEALIEVVLLEATELMADAARRALDDGDPESALASFVTELARTQVANRGLAEFTRRVARPDAELSEPLRERTTLLRDALAELTVRAQAAGAVRADVSWRDIAVLAQAAAGTTNCLGVEAGGEQWRRTLGVLMDGLRPVAARPLPGIPPDDSPGVTGAAPEGPGG</sequence>
<dbReference type="PANTHER" id="PTHR30055">
    <property type="entry name" value="HTH-TYPE TRANSCRIPTIONAL REGULATOR RUTR"/>
    <property type="match status" value="1"/>
</dbReference>
<evidence type="ECO:0000256" key="4">
    <source>
        <dbReference type="PROSITE-ProRule" id="PRU00335"/>
    </source>
</evidence>
<accession>A0ABU2MZY6</accession>
<proteinExistence type="predicted"/>
<dbReference type="InterPro" id="IPR050109">
    <property type="entry name" value="HTH-type_TetR-like_transc_reg"/>
</dbReference>
<dbReference type="Gene3D" id="1.10.357.10">
    <property type="entry name" value="Tetracycline Repressor, domain 2"/>
    <property type="match status" value="1"/>
</dbReference>
<dbReference type="InterPro" id="IPR001647">
    <property type="entry name" value="HTH_TetR"/>
</dbReference>
<reference evidence="8" key="1">
    <citation type="submission" date="2023-07" db="EMBL/GenBank/DDBJ databases">
        <title>30 novel species of actinomycetes from the DSMZ collection.</title>
        <authorList>
            <person name="Nouioui I."/>
        </authorList>
    </citation>
    <scope>NUCLEOTIDE SEQUENCE [LARGE SCALE GENOMIC DNA]</scope>
    <source>
        <strain evidence="8">DSM 44938</strain>
    </source>
</reference>
<keyword evidence="8" id="KW-1185">Reference proteome</keyword>
<evidence type="ECO:0000256" key="3">
    <source>
        <dbReference type="ARBA" id="ARBA00023163"/>
    </source>
</evidence>
<dbReference type="PRINTS" id="PR00455">
    <property type="entry name" value="HTHTETR"/>
</dbReference>
<organism evidence="7 8">
    <name type="scientific">Streptomyces litchfieldiae</name>
    <dbReference type="NCBI Taxonomy" id="3075543"/>
    <lineage>
        <taxon>Bacteria</taxon>
        <taxon>Bacillati</taxon>
        <taxon>Actinomycetota</taxon>
        <taxon>Actinomycetes</taxon>
        <taxon>Kitasatosporales</taxon>
        <taxon>Streptomycetaceae</taxon>
        <taxon>Streptomyces</taxon>
    </lineage>
</organism>
<dbReference type="Pfam" id="PF21597">
    <property type="entry name" value="TetR_C_43"/>
    <property type="match status" value="1"/>
</dbReference>
<keyword evidence="2 4" id="KW-0238">DNA-binding</keyword>
<dbReference type="InterPro" id="IPR049445">
    <property type="entry name" value="TetR_SbtR-like_C"/>
</dbReference>
<dbReference type="PANTHER" id="PTHR30055:SF234">
    <property type="entry name" value="HTH-TYPE TRANSCRIPTIONAL REGULATOR BETI"/>
    <property type="match status" value="1"/>
</dbReference>
<comment type="caution">
    <text evidence="7">The sequence shown here is derived from an EMBL/GenBank/DDBJ whole genome shotgun (WGS) entry which is preliminary data.</text>
</comment>
<keyword evidence="1" id="KW-0805">Transcription regulation</keyword>
<dbReference type="SUPFAM" id="SSF48498">
    <property type="entry name" value="Tetracyclin repressor-like, C-terminal domain"/>
    <property type="match status" value="1"/>
</dbReference>
<dbReference type="Proteomes" id="UP001183246">
    <property type="component" value="Unassembled WGS sequence"/>
</dbReference>
<dbReference type="SUPFAM" id="SSF46689">
    <property type="entry name" value="Homeodomain-like"/>
    <property type="match status" value="1"/>
</dbReference>
<protein>
    <submittedName>
        <fullName evidence="7">TetR/AcrR family transcriptional regulator</fullName>
    </submittedName>
</protein>